<evidence type="ECO:0000313" key="1">
    <source>
        <dbReference type="EMBL" id="MBP2257018.1"/>
    </source>
</evidence>
<evidence type="ECO:0000313" key="2">
    <source>
        <dbReference type="Proteomes" id="UP001519294"/>
    </source>
</evidence>
<proteinExistence type="predicted"/>
<comment type="caution">
    <text evidence="1">The sequence shown here is derived from an EMBL/GenBank/DDBJ whole genome shotgun (WGS) entry which is preliminary data.</text>
</comment>
<protein>
    <submittedName>
        <fullName evidence="1">Uncharacterized protein</fullName>
    </submittedName>
</protein>
<accession>A0ABS4S6C6</accession>
<reference evidence="1 2" key="1">
    <citation type="submission" date="2021-03" db="EMBL/GenBank/DDBJ databases">
        <title>Genomic Encyclopedia of Type Strains, Phase IV (KMG-IV): sequencing the most valuable type-strain genomes for metagenomic binning, comparative biology and taxonomic classification.</title>
        <authorList>
            <person name="Goeker M."/>
        </authorList>
    </citation>
    <scope>NUCLEOTIDE SEQUENCE [LARGE SCALE GENOMIC DNA]</scope>
    <source>
        <strain evidence="1 2">DSM 25790</strain>
    </source>
</reference>
<dbReference type="RefSeq" id="WP_226370825.1">
    <property type="nucleotide sequence ID" value="NZ_JAGIKX010000004.1"/>
</dbReference>
<dbReference type="Proteomes" id="UP001519294">
    <property type="component" value="Unassembled WGS sequence"/>
</dbReference>
<organism evidence="1 2">
    <name type="scientific">Virgibacillus alimentarius</name>
    <dbReference type="NCBI Taxonomy" id="698769"/>
    <lineage>
        <taxon>Bacteria</taxon>
        <taxon>Bacillati</taxon>
        <taxon>Bacillota</taxon>
        <taxon>Bacilli</taxon>
        <taxon>Bacillales</taxon>
        <taxon>Bacillaceae</taxon>
        <taxon>Virgibacillus</taxon>
    </lineage>
</organism>
<gene>
    <name evidence="1" type="ORF">J2Z81_000962</name>
</gene>
<dbReference type="EMBL" id="JAGIKX010000004">
    <property type="protein sequence ID" value="MBP2257018.1"/>
    <property type="molecule type" value="Genomic_DNA"/>
</dbReference>
<name>A0ABS4S6C6_9BACI</name>
<keyword evidence="2" id="KW-1185">Reference proteome</keyword>
<sequence length="247" mass="28515">MSLNRQSAIVSTTLQELMNRNRKEAANVRKSRVLALLFYHMNGMDEGLEALKMLREHGIIVRVCLDASILEHYQINHLAKRMKNDDLLSFDQAAMHKEDFDHFLLPVLPFSVVSDLMRFNDRHIAIRILLFALMSGRNVSALSAGADPYHTIWQDSGLNQGTSYFKHKMKNQLQELRGFGIHLFDDSDQIFHFIHSTYQKQKKKIITSETMMKFAASGQRYIQRTKGTIITPLARDTANKYQIEISE</sequence>